<sequence>MLRLIKIYNIIIYKMCEHKRCCKKEKKCCKKEKKEKKCCKKEKKCCVNNLAYACEYNGNTNCLCCYNVNPWFANGYPFAKKSYQINREY</sequence>
<organism evidence="1">
    <name type="scientific">Catovirus CTV1</name>
    <dbReference type="NCBI Taxonomy" id="1977631"/>
    <lineage>
        <taxon>Viruses</taxon>
        <taxon>Varidnaviria</taxon>
        <taxon>Bamfordvirae</taxon>
        <taxon>Nucleocytoviricota</taxon>
        <taxon>Megaviricetes</taxon>
        <taxon>Imitervirales</taxon>
        <taxon>Mimiviridae</taxon>
        <taxon>Klosneuvirinae</taxon>
        <taxon>Catovirus</taxon>
    </lineage>
</organism>
<gene>
    <name evidence="1" type="ORF">Catovirus_1_283</name>
</gene>
<evidence type="ECO:0000313" key="1">
    <source>
        <dbReference type="EMBL" id="ARF08233.1"/>
    </source>
</evidence>
<accession>A0A1V0S950</accession>
<reference evidence="1" key="1">
    <citation type="journal article" date="2017" name="Science">
        <title>Giant viruses with an expanded complement of translation system components.</title>
        <authorList>
            <person name="Schulz F."/>
            <person name="Yutin N."/>
            <person name="Ivanova N.N."/>
            <person name="Ortega D.R."/>
            <person name="Lee T.K."/>
            <person name="Vierheilig J."/>
            <person name="Daims H."/>
            <person name="Horn M."/>
            <person name="Wagner M."/>
            <person name="Jensen G.J."/>
            <person name="Kyrpides N.C."/>
            <person name="Koonin E.V."/>
            <person name="Woyke T."/>
        </authorList>
    </citation>
    <scope>NUCLEOTIDE SEQUENCE</scope>
    <source>
        <strain evidence="1">CTV1</strain>
    </source>
</reference>
<proteinExistence type="predicted"/>
<protein>
    <submittedName>
        <fullName evidence="1">Uncharacterized protein</fullName>
    </submittedName>
</protein>
<dbReference type="EMBL" id="KY684083">
    <property type="protein sequence ID" value="ARF08233.1"/>
    <property type="molecule type" value="Genomic_DNA"/>
</dbReference>
<name>A0A1V0S950_9VIRU</name>